<comment type="caution">
    <text evidence="3">The sequence shown here is derived from an EMBL/GenBank/DDBJ whole genome shotgun (WGS) entry which is preliminary data.</text>
</comment>
<evidence type="ECO:0000313" key="2">
    <source>
        <dbReference type="EMBL" id="CUX82753.1"/>
    </source>
</evidence>
<sequence length="401" mass="42355">MSTRKPSDTYSPLYFLASVGAGGLTVTFFMWLMFWIPHPGKTVPVFEDIMAAFAAGNPATQAMLVIAMAGIAFFAFQNIKLLIWNLQRYTAWRKTEAFEKFAKTNAQSQMLALPLALAMAVNGGFIIGLVFVPGLWSVVEYLFPLAMVAFLAIGVLALKQYGAFLGRVLTEGGFNCAANNNFGQILPAFAFAMVGVGMSAPAALSTSATVAGASIAISTFFLMTSALIAAIAMILGLRSMMENGANADTAPTLLIIVPLLTVLGILMLRQAHGMGVHFGIDEGAGATLALTSKLLATQVAILLFGGLVLVKQGYAGRFLFGSENSAGSYALVCPGVALSVMLHFFLNNGLVKAGIVDKFGIAFWVITALAIAAQVAMVWLVLVLNRRHFGAPKHAATVPAE</sequence>
<dbReference type="NCBIfam" id="NF047644">
    <property type="entry name" value="TsoY_fam"/>
    <property type="match status" value="1"/>
</dbReference>
<dbReference type="InterPro" id="IPR059133">
    <property type="entry name" value="TsoY-like"/>
</dbReference>
<dbReference type="OrthoDB" id="9156251at2"/>
<feature type="transmembrane region" description="Helical" evidence="1">
    <location>
        <begin position="12"/>
        <end position="36"/>
    </location>
</feature>
<feature type="transmembrane region" description="Helical" evidence="1">
    <location>
        <begin position="185"/>
        <end position="204"/>
    </location>
</feature>
<feature type="transmembrane region" description="Helical" evidence="1">
    <location>
        <begin position="110"/>
        <end position="136"/>
    </location>
</feature>
<protein>
    <submittedName>
        <fullName evidence="3">Membrane protein</fullName>
    </submittedName>
</protein>
<feature type="transmembrane region" description="Helical" evidence="1">
    <location>
        <begin position="295"/>
        <end position="314"/>
    </location>
</feature>
<evidence type="ECO:0000313" key="4">
    <source>
        <dbReference type="Proteomes" id="UP000050413"/>
    </source>
</evidence>
<feature type="transmembrane region" description="Helical" evidence="1">
    <location>
        <begin position="62"/>
        <end position="84"/>
    </location>
</feature>
<keyword evidence="5" id="KW-1185">Reference proteome</keyword>
<evidence type="ECO:0000313" key="5">
    <source>
        <dbReference type="Proteomes" id="UP000182045"/>
    </source>
</evidence>
<gene>
    <name evidence="2" type="ORF">Ga0058931_2566</name>
    <name evidence="3" type="ORF">HLUCCA05_00640</name>
</gene>
<dbReference type="PATRIC" id="fig|1666912.4.peg.1271"/>
<keyword evidence="1" id="KW-1133">Transmembrane helix</keyword>
<dbReference type="Proteomes" id="UP000050413">
    <property type="component" value="Unassembled WGS sequence"/>
</dbReference>
<reference evidence="3 4" key="1">
    <citation type="submission" date="2015-09" db="EMBL/GenBank/DDBJ databases">
        <title>Identification and resolution of microdiversity through metagenomic sequencing of parallel consortia.</title>
        <authorList>
            <person name="Nelson W.C."/>
            <person name="Romine M.F."/>
            <person name="Lindemann S.R."/>
        </authorList>
    </citation>
    <scope>NUCLEOTIDE SEQUENCE [LARGE SCALE GENOMIC DNA]</scope>
    <source>
        <strain evidence="3">HL-91</strain>
    </source>
</reference>
<dbReference type="AlphaFoldDB" id="A0A0P7WVI3"/>
<proteinExistence type="predicted"/>
<reference evidence="2 5" key="2">
    <citation type="submission" date="2016-01" db="EMBL/GenBank/DDBJ databases">
        <authorList>
            <person name="Varghese N."/>
        </authorList>
    </citation>
    <scope>NUCLEOTIDE SEQUENCE [LARGE SCALE GENOMIC DNA]</scope>
    <source>
        <strain evidence="2 5">HL-91</strain>
    </source>
</reference>
<keyword evidence="1" id="KW-0472">Membrane</keyword>
<dbReference type="EMBL" id="LJSG01000013">
    <property type="protein sequence ID" value="KPP91650.1"/>
    <property type="molecule type" value="Genomic_DNA"/>
</dbReference>
<dbReference type="Proteomes" id="UP000182045">
    <property type="component" value="Unassembled WGS sequence"/>
</dbReference>
<feature type="transmembrane region" description="Helical" evidence="1">
    <location>
        <begin position="361"/>
        <end position="384"/>
    </location>
</feature>
<organism evidence="3 4">
    <name type="scientific">Roseibaca calidilacus</name>
    <dbReference type="NCBI Taxonomy" id="1666912"/>
    <lineage>
        <taxon>Bacteria</taxon>
        <taxon>Pseudomonadati</taxon>
        <taxon>Pseudomonadota</taxon>
        <taxon>Alphaproteobacteria</taxon>
        <taxon>Rhodobacterales</taxon>
        <taxon>Paracoccaceae</taxon>
        <taxon>Roseinatronobacter</taxon>
    </lineage>
</organism>
<evidence type="ECO:0000313" key="3">
    <source>
        <dbReference type="EMBL" id="KPP91650.1"/>
    </source>
</evidence>
<dbReference type="RefSeq" id="WP_072246664.1">
    <property type="nucleotide sequence ID" value="NZ_FBYC01000004.1"/>
</dbReference>
<feature type="transmembrane region" description="Helical" evidence="1">
    <location>
        <begin position="249"/>
        <end position="268"/>
    </location>
</feature>
<accession>A0A0P7WVI3</accession>
<dbReference type="EMBL" id="FBYC01000004">
    <property type="protein sequence ID" value="CUX82753.1"/>
    <property type="molecule type" value="Genomic_DNA"/>
</dbReference>
<feature type="transmembrane region" description="Helical" evidence="1">
    <location>
        <begin position="142"/>
        <end position="164"/>
    </location>
</feature>
<name>A0A0P7WVI3_9RHOB</name>
<dbReference type="STRING" id="1666912.Ga0058931_2566"/>
<evidence type="ECO:0000256" key="1">
    <source>
        <dbReference type="SAM" id="Phobius"/>
    </source>
</evidence>
<keyword evidence="1" id="KW-0812">Transmembrane</keyword>
<feature type="transmembrane region" description="Helical" evidence="1">
    <location>
        <begin position="326"/>
        <end position="346"/>
    </location>
</feature>
<feature type="transmembrane region" description="Helical" evidence="1">
    <location>
        <begin position="210"/>
        <end position="237"/>
    </location>
</feature>